<feature type="compositionally biased region" description="Gly residues" evidence="3">
    <location>
        <begin position="456"/>
        <end position="469"/>
    </location>
</feature>
<dbReference type="GO" id="GO:1990281">
    <property type="term" value="C:efflux pump complex"/>
    <property type="evidence" value="ECO:0007669"/>
    <property type="project" value="TreeGrafter"/>
</dbReference>
<feature type="domain" description="Multidrug resistance protein MdtA-like barrel-sandwich hybrid" evidence="6">
    <location>
        <begin position="83"/>
        <end position="236"/>
    </location>
</feature>
<dbReference type="NCBIfam" id="TIGR01730">
    <property type="entry name" value="RND_mfp"/>
    <property type="match status" value="1"/>
</dbReference>
<name>W0ABI0_9SPHN</name>
<dbReference type="PANTHER" id="PTHR30469">
    <property type="entry name" value="MULTIDRUG RESISTANCE PROTEIN MDTA"/>
    <property type="match status" value="1"/>
</dbReference>
<accession>W0ABI0</accession>
<dbReference type="InterPro" id="IPR058624">
    <property type="entry name" value="MdtA-like_HH"/>
</dbReference>
<dbReference type="HOGENOM" id="CLU_018816_14_1_5"/>
<dbReference type="KEGG" id="ssan:NX02_10730"/>
<comment type="similarity">
    <text evidence="1">Belongs to the membrane fusion protein (MFP) (TC 8.A.1) family.</text>
</comment>
<feature type="domain" description="YknX-like beta-barrel" evidence="7">
    <location>
        <begin position="250"/>
        <end position="337"/>
    </location>
</feature>
<dbReference type="SUPFAM" id="SSF111369">
    <property type="entry name" value="HlyD-like secretion proteins"/>
    <property type="match status" value="1"/>
</dbReference>
<dbReference type="Proteomes" id="UP000018851">
    <property type="component" value="Chromosome"/>
</dbReference>
<dbReference type="Pfam" id="PF25990">
    <property type="entry name" value="Beta-barrel_YknX"/>
    <property type="match status" value="1"/>
</dbReference>
<feature type="transmembrane region" description="Helical" evidence="4">
    <location>
        <begin position="29"/>
        <end position="47"/>
    </location>
</feature>
<dbReference type="AlphaFoldDB" id="W0ABI0"/>
<evidence type="ECO:0000256" key="2">
    <source>
        <dbReference type="SAM" id="Coils"/>
    </source>
</evidence>
<dbReference type="InterPro" id="IPR006143">
    <property type="entry name" value="RND_pump_MFP"/>
</dbReference>
<dbReference type="Gene3D" id="2.40.420.20">
    <property type="match status" value="1"/>
</dbReference>
<sequence length="469" mass="47911">MTDANAQTSTGQSVDDFLGVKPQPKWRKWAVRGAIGAVLLILLFLLSRCFAGDEAPRYATQAAAAGDLTVTVSATGNLQPTVQVEVGSELSGLITDVYVDNNDRVKKGQVLAKLDLARLDDAIAQSRAQVQSGQAQIAQAQASAQLARANLARLEEVSRLSGGRVPAKTELDNARAQLAQANASVRTAQAAVAQANAALSSNQTQRSRAFIMSPVNGVVLSRQIEPGQTVAASFNAPVLFQIAEDLSQMELEVKVDEADVGQVKAGQDANFAVDAFPGRNFPAKVTRVDLGANASDSTSSSSTSTSSTSTVVAYTAALSVSNPDLLLRPGMTATADIVTVTKKNVLLVPNAALRFRPAAGDGAAAGGGGGITGAIMPRRPRGGRSSGAERSATVGRGAQQTIYVKGEDGQPRAIQVTTGDTNGAVTEVTGGDLKPGMEVITGQLAAGAEAPAPAAGQGGARRSGGGGGR</sequence>
<dbReference type="Gene3D" id="2.40.30.170">
    <property type="match status" value="1"/>
</dbReference>
<dbReference type="EMBL" id="CP006644">
    <property type="protein sequence ID" value="AHE53862.1"/>
    <property type="molecule type" value="Genomic_DNA"/>
</dbReference>
<keyword evidence="4" id="KW-0472">Membrane</keyword>
<evidence type="ECO:0000256" key="4">
    <source>
        <dbReference type="SAM" id="Phobius"/>
    </source>
</evidence>
<protein>
    <submittedName>
        <fullName evidence="8">Uncharacterized protein</fullName>
    </submittedName>
</protein>
<dbReference type="InterPro" id="IPR058625">
    <property type="entry name" value="MdtA-like_BSH"/>
</dbReference>
<dbReference type="Pfam" id="PF25876">
    <property type="entry name" value="HH_MFP_RND"/>
    <property type="match status" value="1"/>
</dbReference>
<dbReference type="STRING" id="1123269.NX02_10730"/>
<dbReference type="GO" id="GO:0015562">
    <property type="term" value="F:efflux transmembrane transporter activity"/>
    <property type="evidence" value="ECO:0007669"/>
    <property type="project" value="TreeGrafter"/>
</dbReference>
<gene>
    <name evidence="8" type="ORF">NX02_10730</name>
</gene>
<keyword evidence="4" id="KW-0812">Transmembrane</keyword>
<reference evidence="8 9" key="1">
    <citation type="submission" date="2013-07" db="EMBL/GenBank/DDBJ databases">
        <title>Completed genome of Sphingomonas sanxanigenens NX02.</title>
        <authorList>
            <person name="Ma T."/>
            <person name="Huang H."/>
            <person name="Wu M."/>
            <person name="Li X."/>
            <person name="Li G."/>
        </authorList>
    </citation>
    <scope>NUCLEOTIDE SEQUENCE [LARGE SCALE GENOMIC DNA]</scope>
    <source>
        <strain evidence="8 9">NX02</strain>
    </source>
</reference>
<evidence type="ECO:0000259" key="6">
    <source>
        <dbReference type="Pfam" id="PF25917"/>
    </source>
</evidence>
<feature type="compositionally biased region" description="Low complexity" evidence="3">
    <location>
        <begin position="444"/>
        <end position="455"/>
    </location>
</feature>
<dbReference type="OrthoDB" id="9791520at2"/>
<proteinExistence type="inferred from homology"/>
<keyword evidence="2" id="KW-0175">Coiled coil</keyword>
<feature type="region of interest" description="Disordered" evidence="3">
    <location>
        <begin position="444"/>
        <end position="469"/>
    </location>
</feature>
<evidence type="ECO:0000313" key="9">
    <source>
        <dbReference type="Proteomes" id="UP000018851"/>
    </source>
</evidence>
<feature type="region of interest" description="Disordered" evidence="3">
    <location>
        <begin position="362"/>
        <end position="423"/>
    </location>
</feature>
<dbReference type="eggNOG" id="COG0845">
    <property type="taxonomic scope" value="Bacteria"/>
</dbReference>
<evidence type="ECO:0000256" key="3">
    <source>
        <dbReference type="SAM" id="MobiDB-lite"/>
    </source>
</evidence>
<dbReference type="PANTHER" id="PTHR30469:SF33">
    <property type="entry name" value="SLR1207 PROTEIN"/>
    <property type="match status" value="1"/>
</dbReference>
<dbReference type="Gene3D" id="2.40.50.100">
    <property type="match status" value="1"/>
</dbReference>
<keyword evidence="4" id="KW-1133">Transmembrane helix</keyword>
<feature type="domain" description="Multidrug resistance protein MdtA-like alpha-helical hairpin" evidence="5">
    <location>
        <begin position="130"/>
        <end position="199"/>
    </location>
</feature>
<evidence type="ECO:0000259" key="7">
    <source>
        <dbReference type="Pfam" id="PF25990"/>
    </source>
</evidence>
<organism evidence="8 9">
    <name type="scientific">Sphingomonas sanxanigenens DSM 19645 = NX02</name>
    <dbReference type="NCBI Taxonomy" id="1123269"/>
    <lineage>
        <taxon>Bacteria</taxon>
        <taxon>Pseudomonadati</taxon>
        <taxon>Pseudomonadota</taxon>
        <taxon>Alphaproteobacteria</taxon>
        <taxon>Sphingomonadales</taxon>
        <taxon>Sphingomonadaceae</taxon>
        <taxon>Sphingomonas</taxon>
    </lineage>
</organism>
<keyword evidence="9" id="KW-1185">Reference proteome</keyword>
<feature type="coiled-coil region" evidence="2">
    <location>
        <begin position="137"/>
        <end position="198"/>
    </location>
</feature>
<dbReference type="InterPro" id="IPR058636">
    <property type="entry name" value="Beta-barrel_YknX"/>
</dbReference>
<dbReference type="Gene3D" id="1.10.287.470">
    <property type="entry name" value="Helix hairpin bin"/>
    <property type="match status" value="1"/>
</dbReference>
<dbReference type="PATRIC" id="fig|1123269.5.peg.2085"/>
<evidence type="ECO:0000313" key="8">
    <source>
        <dbReference type="EMBL" id="AHE53862.1"/>
    </source>
</evidence>
<dbReference type="RefSeq" id="WP_025292090.1">
    <property type="nucleotide sequence ID" value="NZ_CP006644.1"/>
</dbReference>
<evidence type="ECO:0000256" key="1">
    <source>
        <dbReference type="ARBA" id="ARBA00009477"/>
    </source>
</evidence>
<feature type="compositionally biased region" description="Gly residues" evidence="3">
    <location>
        <begin position="363"/>
        <end position="372"/>
    </location>
</feature>
<dbReference type="Pfam" id="PF25917">
    <property type="entry name" value="BSH_RND"/>
    <property type="match status" value="1"/>
</dbReference>
<evidence type="ECO:0000259" key="5">
    <source>
        <dbReference type="Pfam" id="PF25876"/>
    </source>
</evidence>